<dbReference type="GO" id="GO:0019875">
    <property type="term" value="F:6-aminohexanoate-dimer hydrolase activity"/>
    <property type="evidence" value="ECO:0007669"/>
    <property type="project" value="UniProtKB-EC"/>
</dbReference>
<accession>A0A0E3LW73</accession>
<dbReference type="PANTHER" id="PTHR43283">
    <property type="entry name" value="BETA-LACTAMASE-RELATED"/>
    <property type="match status" value="1"/>
</dbReference>
<reference evidence="2 3" key="1">
    <citation type="submission" date="2014-07" db="EMBL/GenBank/DDBJ databases">
        <title>Methanogenic archaea and the global carbon cycle.</title>
        <authorList>
            <person name="Henriksen J.R."/>
            <person name="Luke J."/>
            <person name="Reinhart S."/>
            <person name="Benedict M.N."/>
            <person name="Youngblut N.D."/>
            <person name="Metcalf M.E."/>
            <person name="Whitaker R.J."/>
            <person name="Metcalf W.W."/>
        </authorList>
    </citation>
    <scope>NUCLEOTIDE SEQUENCE [LARGE SCALE GENOMIC DNA]</scope>
    <source>
        <strain evidence="2 3">LYC</strain>
    </source>
</reference>
<name>A0A0E3LW73_METMZ</name>
<dbReference type="InterPro" id="IPR050789">
    <property type="entry name" value="Diverse_Enzym_Activities"/>
</dbReference>
<dbReference type="InterPro" id="IPR001466">
    <property type="entry name" value="Beta-lactam-related"/>
</dbReference>
<dbReference type="Gene3D" id="3.40.710.10">
    <property type="entry name" value="DD-peptidase/beta-lactamase superfamily"/>
    <property type="match status" value="1"/>
</dbReference>
<dbReference type="EC" id="3.5.1.46" evidence="2"/>
<dbReference type="SUPFAM" id="SSF56601">
    <property type="entry name" value="beta-lactamase/transpeptidase-like"/>
    <property type="match status" value="1"/>
</dbReference>
<feature type="domain" description="Beta-lactamase-related" evidence="1">
    <location>
        <begin position="81"/>
        <end position="342"/>
    </location>
</feature>
<dbReference type="Proteomes" id="UP000033063">
    <property type="component" value="Chromosome"/>
</dbReference>
<evidence type="ECO:0000313" key="2">
    <source>
        <dbReference type="EMBL" id="AKB68271.1"/>
    </source>
</evidence>
<gene>
    <name evidence="2" type="ORF">MSMAL_1728</name>
</gene>
<dbReference type="GeneID" id="24877976"/>
<dbReference type="PROSITE" id="PS51257">
    <property type="entry name" value="PROKAR_LIPOPROTEIN"/>
    <property type="match status" value="1"/>
</dbReference>
<dbReference type="PANTHER" id="PTHR43283:SF7">
    <property type="entry name" value="BETA-LACTAMASE-RELATED DOMAIN-CONTAINING PROTEIN"/>
    <property type="match status" value="1"/>
</dbReference>
<dbReference type="PATRIC" id="fig|1434114.4.peg.2191"/>
<dbReference type="AlphaFoldDB" id="A0A0E3LW73"/>
<evidence type="ECO:0000259" key="1">
    <source>
        <dbReference type="Pfam" id="PF00144"/>
    </source>
</evidence>
<proteinExistence type="predicted"/>
<sequence>MRGNGSSKFIELLVFLLILLAASGCVETPDSGNEPASVNESATYWPTEGWRTSTPEQQGMESEKLAELLDYIQEKDINIHSLLIIRNGYVVTDAYFYPFSNGSVHDVASVTKSFTGTLIGIAISEGYIAGVDQPVLDFFPNRTVANVDANKKAMTLEDLLTMRSGLECVNEPYEVTTEQMEKSPDWIQFALDLPMAEEPGTRFVYCSSNSHLLSGIISETTGMNESDYAQERLFEPLGITEFIWPSDPQGNNRGWGDLHMTPHDMAKLGYLYLNNGEWDGKQIVPAEWVSESTREQVSLEEDERYGYQWWVPDDNLPERYDARGRGTQLITVVPEENLIVVTTGGGFNADETAPFLVAALKSDKPLPENPAAYGRLQEEINAAAEPPEPGPVRPLPETAKEIEGKTYVLDSNPLDLQSLSLTFDEEKGEALFTVGVAENQTLEYLLGLDNVYRFSPGEYGLPVAGKGSWESDNVFVAYIDEVANINHYKVTATYQDDQVTILVQDPTWFGDVEFGGRLEGSSEQEAAARNNTSS</sequence>
<evidence type="ECO:0000313" key="3">
    <source>
        <dbReference type="Proteomes" id="UP000033063"/>
    </source>
</evidence>
<dbReference type="EMBL" id="CP009513">
    <property type="protein sequence ID" value="AKB68271.1"/>
    <property type="molecule type" value="Genomic_DNA"/>
</dbReference>
<dbReference type="HOGENOM" id="CLU_030169_3_2_2"/>
<organism evidence="2 3">
    <name type="scientific">Methanosarcina mazei LYC</name>
    <dbReference type="NCBI Taxonomy" id="1434114"/>
    <lineage>
        <taxon>Archaea</taxon>
        <taxon>Methanobacteriati</taxon>
        <taxon>Methanobacteriota</taxon>
        <taxon>Stenosarchaea group</taxon>
        <taxon>Methanomicrobia</taxon>
        <taxon>Methanosarcinales</taxon>
        <taxon>Methanosarcinaceae</taxon>
        <taxon>Methanosarcina</taxon>
    </lineage>
</organism>
<protein>
    <submittedName>
        <fullName evidence="2">6-aminohexanoate-dimer hydrolase</fullName>
        <ecNumber evidence="2">3.5.1.46</ecNumber>
    </submittedName>
</protein>
<keyword evidence="2" id="KW-0378">Hydrolase</keyword>
<dbReference type="RefSeq" id="WP_048040592.1">
    <property type="nucleotide sequence ID" value="NZ_CP009513.1"/>
</dbReference>
<dbReference type="Pfam" id="PF00144">
    <property type="entry name" value="Beta-lactamase"/>
    <property type="match status" value="1"/>
</dbReference>
<dbReference type="InterPro" id="IPR012338">
    <property type="entry name" value="Beta-lactam/transpept-like"/>
</dbReference>